<dbReference type="PANTHER" id="PTHR34820">
    <property type="entry name" value="INNER MEMBRANE PROTEIN YEBZ"/>
    <property type="match status" value="1"/>
</dbReference>
<reference evidence="6 7" key="1">
    <citation type="submission" date="2018-02" db="EMBL/GenBank/DDBJ databases">
        <title>Insights into the biology of acidophilic members of the Acidiferrobacteraceae family derived from comparative genomic analyses.</title>
        <authorList>
            <person name="Issotta F."/>
            <person name="Thyssen C."/>
            <person name="Mena C."/>
            <person name="Moya A."/>
            <person name="Bellenberg S."/>
            <person name="Sproer C."/>
            <person name="Covarrubias P.C."/>
            <person name="Sand W."/>
            <person name="Quatrini R."/>
            <person name="Vera M."/>
        </authorList>
    </citation>
    <scope>NUCLEOTIDE SEQUENCE [LARGE SCALE GENOMIC DNA]</scope>
    <source>
        <strain evidence="7">m-1</strain>
    </source>
</reference>
<dbReference type="Proteomes" id="UP000253250">
    <property type="component" value="Unassembled WGS sequence"/>
</dbReference>
<dbReference type="GO" id="GO:0042597">
    <property type="term" value="C:periplasmic space"/>
    <property type="evidence" value="ECO:0007669"/>
    <property type="project" value="UniProtKB-SubCell"/>
</dbReference>
<evidence type="ECO:0000256" key="4">
    <source>
        <dbReference type="ARBA" id="ARBA00023008"/>
    </source>
</evidence>
<sequence>MTTRPPVTRAALTVLLTLLVPVAAYAHAFPDRSRPRVGATVKTAPHHVRIWFDAGLEALFCSLIVKNAAGQVVSQGRGHVVSGSHDRLLETTVKPLAPGKYRVYWSVVAVDGHHTEGHYMFRVGG</sequence>
<keyword evidence="5" id="KW-0574">Periplasm</keyword>
<evidence type="ECO:0000313" key="6">
    <source>
        <dbReference type="EMBL" id="RCN59361.1"/>
    </source>
</evidence>
<keyword evidence="4 5" id="KW-0186">Copper</keyword>
<accession>A0A1C2FYE4</accession>
<dbReference type="Pfam" id="PF04234">
    <property type="entry name" value="CopC"/>
    <property type="match status" value="1"/>
</dbReference>
<dbReference type="GO" id="GO:0005886">
    <property type="term" value="C:plasma membrane"/>
    <property type="evidence" value="ECO:0007669"/>
    <property type="project" value="TreeGrafter"/>
</dbReference>
<dbReference type="GO" id="GO:0046688">
    <property type="term" value="P:response to copper ion"/>
    <property type="evidence" value="ECO:0007669"/>
    <property type="project" value="UniProtKB-UniRule"/>
</dbReference>
<evidence type="ECO:0000256" key="5">
    <source>
        <dbReference type="RuleBase" id="RU369037"/>
    </source>
</evidence>
<evidence type="ECO:0000256" key="3">
    <source>
        <dbReference type="ARBA" id="ARBA00022729"/>
    </source>
</evidence>
<dbReference type="EMBL" id="PSYR01000001">
    <property type="protein sequence ID" value="RCN59361.1"/>
    <property type="molecule type" value="Genomic_DNA"/>
</dbReference>
<dbReference type="InterPro" id="IPR007348">
    <property type="entry name" value="CopC_dom"/>
</dbReference>
<dbReference type="InterPro" id="IPR032694">
    <property type="entry name" value="CopC/D"/>
</dbReference>
<dbReference type="InterPro" id="IPR014756">
    <property type="entry name" value="Ig_E-set"/>
</dbReference>
<evidence type="ECO:0000256" key="1">
    <source>
        <dbReference type="ARBA" id="ARBA00004196"/>
    </source>
</evidence>
<dbReference type="AlphaFoldDB" id="A0A1C2FYE4"/>
<dbReference type="PANTHER" id="PTHR34820:SF4">
    <property type="entry name" value="INNER MEMBRANE PROTEIN YEBZ"/>
    <property type="match status" value="1"/>
</dbReference>
<comment type="subcellular location">
    <subcellularLocation>
        <location evidence="1">Cell envelope</location>
    </subcellularLocation>
    <subcellularLocation>
        <location evidence="5">Periplasm</location>
    </subcellularLocation>
</comment>
<comment type="caution">
    <text evidence="6">The sequence shown here is derived from an EMBL/GenBank/DDBJ whole genome shotgun (WGS) entry which is preliminary data.</text>
</comment>
<keyword evidence="2 5" id="KW-0479">Metal-binding</keyword>
<proteinExistence type="inferred from homology"/>
<organism evidence="6 7">
    <name type="scientific">Acidiferrobacter thiooxydans</name>
    <dbReference type="NCBI Taxonomy" id="163359"/>
    <lineage>
        <taxon>Bacteria</taxon>
        <taxon>Pseudomonadati</taxon>
        <taxon>Pseudomonadota</taxon>
        <taxon>Gammaproteobacteria</taxon>
        <taxon>Acidiferrobacterales</taxon>
        <taxon>Acidiferrobacteraceae</taxon>
        <taxon>Acidiferrobacter</taxon>
    </lineage>
</organism>
<evidence type="ECO:0000313" key="7">
    <source>
        <dbReference type="Proteomes" id="UP000253250"/>
    </source>
</evidence>
<dbReference type="GO" id="GO:0005507">
    <property type="term" value="F:copper ion binding"/>
    <property type="evidence" value="ECO:0007669"/>
    <property type="project" value="UniProtKB-UniRule"/>
</dbReference>
<dbReference type="STRING" id="163359.A9R16_03120"/>
<evidence type="ECO:0000256" key="2">
    <source>
        <dbReference type="ARBA" id="ARBA00022723"/>
    </source>
</evidence>
<dbReference type="InterPro" id="IPR014755">
    <property type="entry name" value="Cu-Rt/internalin_Ig-like"/>
</dbReference>
<name>A0A1C2FYE4_9GAMM</name>
<dbReference type="GO" id="GO:0006825">
    <property type="term" value="P:copper ion transport"/>
    <property type="evidence" value="ECO:0007669"/>
    <property type="project" value="InterPro"/>
</dbReference>
<comment type="similarity">
    <text evidence="5">Belongs to the CopC family.</text>
</comment>
<gene>
    <name evidence="6" type="ORF">C4900_06590</name>
</gene>
<dbReference type="RefSeq" id="WP_065971873.1">
    <property type="nucleotide sequence ID" value="NZ_CP080624.1"/>
</dbReference>
<dbReference type="GO" id="GO:0030313">
    <property type="term" value="C:cell envelope"/>
    <property type="evidence" value="ECO:0007669"/>
    <property type="project" value="UniProtKB-SubCell"/>
</dbReference>
<dbReference type="OrthoDB" id="5568545at2"/>
<comment type="function">
    <text evidence="5">Involved in copper resistance.</text>
</comment>
<keyword evidence="3 5" id="KW-0732">Signal</keyword>
<dbReference type="Gene3D" id="2.60.40.1220">
    <property type="match status" value="1"/>
</dbReference>
<protein>
    <recommendedName>
        <fullName evidence="5">Copper resistance protein C</fullName>
    </recommendedName>
</protein>
<dbReference type="SUPFAM" id="SSF81296">
    <property type="entry name" value="E set domains"/>
    <property type="match status" value="1"/>
</dbReference>
<keyword evidence="7" id="KW-1185">Reference proteome</keyword>